<evidence type="ECO:0008006" key="3">
    <source>
        <dbReference type="Google" id="ProtNLM"/>
    </source>
</evidence>
<dbReference type="AlphaFoldDB" id="A0A5B7GL93"/>
<gene>
    <name evidence="1" type="ORF">E2C01_051251</name>
</gene>
<reference evidence="1 2" key="1">
    <citation type="submission" date="2019-05" db="EMBL/GenBank/DDBJ databases">
        <title>Another draft genome of Portunus trituberculatus and its Hox gene families provides insights of decapod evolution.</title>
        <authorList>
            <person name="Jeong J.-H."/>
            <person name="Song I."/>
            <person name="Kim S."/>
            <person name="Choi T."/>
            <person name="Kim D."/>
            <person name="Ryu S."/>
            <person name="Kim W."/>
        </authorList>
    </citation>
    <scope>NUCLEOTIDE SEQUENCE [LARGE SCALE GENOMIC DNA]</scope>
    <source>
        <tissue evidence="1">Muscle</tissue>
    </source>
</reference>
<dbReference type="EMBL" id="VSRR010014643">
    <property type="protein sequence ID" value="MPC57274.1"/>
    <property type="molecule type" value="Genomic_DNA"/>
</dbReference>
<dbReference type="OrthoDB" id="6379840at2759"/>
<dbReference type="Proteomes" id="UP000324222">
    <property type="component" value="Unassembled WGS sequence"/>
</dbReference>
<name>A0A5B7GL93_PORTR</name>
<proteinExistence type="predicted"/>
<organism evidence="1 2">
    <name type="scientific">Portunus trituberculatus</name>
    <name type="common">Swimming crab</name>
    <name type="synonym">Neptunus trituberculatus</name>
    <dbReference type="NCBI Taxonomy" id="210409"/>
    <lineage>
        <taxon>Eukaryota</taxon>
        <taxon>Metazoa</taxon>
        <taxon>Ecdysozoa</taxon>
        <taxon>Arthropoda</taxon>
        <taxon>Crustacea</taxon>
        <taxon>Multicrustacea</taxon>
        <taxon>Malacostraca</taxon>
        <taxon>Eumalacostraca</taxon>
        <taxon>Eucarida</taxon>
        <taxon>Decapoda</taxon>
        <taxon>Pleocyemata</taxon>
        <taxon>Brachyura</taxon>
        <taxon>Eubrachyura</taxon>
        <taxon>Portunoidea</taxon>
        <taxon>Portunidae</taxon>
        <taxon>Portuninae</taxon>
        <taxon>Portunus</taxon>
    </lineage>
</organism>
<sequence length="133" mass="15814">MFQVYVNDIQNAITSYINLFADDAKLIRVIKTQEDSLLLQEDKNKIYEWNKKCKLEFSAKKCHIMELGKSMRTPVWNYLMGEEQIMKNKEEQDLGVVIQENLNTEKHISKIFGLAYKMLTYTNECHFNIWIKI</sequence>
<evidence type="ECO:0000313" key="2">
    <source>
        <dbReference type="Proteomes" id="UP000324222"/>
    </source>
</evidence>
<comment type="caution">
    <text evidence="1">The sequence shown here is derived from an EMBL/GenBank/DDBJ whole genome shotgun (WGS) entry which is preliminary data.</text>
</comment>
<evidence type="ECO:0000313" key="1">
    <source>
        <dbReference type="EMBL" id="MPC57274.1"/>
    </source>
</evidence>
<keyword evidence="2" id="KW-1185">Reference proteome</keyword>
<protein>
    <recommendedName>
        <fullName evidence="3">Reverse transcriptase domain-containing protein</fullName>
    </recommendedName>
</protein>
<accession>A0A5B7GL93</accession>